<reference evidence="2" key="1">
    <citation type="journal article" date="2014" name="Proc. Natl. Acad. Sci. U.S.A.">
        <title>Extensive sampling of basidiomycete genomes demonstrates inadequacy of the white-rot/brown-rot paradigm for wood decay fungi.</title>
        <authorList>
            <person name="Riley R."/>
            <person name="Salamov A.A."/>
            <person name="Brown D.W."/>
            <person name="Nagy L.G."/>
            <person name="Floudas D."/>
            <person name="Held B.W."/>
            <person name="Levasseur A."/>
            <person name="Lombard V."/>
            <person name="Morin E."/>
            <person name="Otillar R."/>
            <person name="Lindquist E.A."/>
            <person name="Sun H."/>
            <person name="LaButti K.M."/>
            <person name="Schmutz J."/>
            <person name="Jabbour D."/>
            <person name="Luo H."/>
            <person name="Baker S.E."/>
            <person name="Pisabarro A.G."/>
            <person name="Walton J.D."/>
            <person name="Blanchette R.A."/>
            <person name="Henrissat B."/>
            <person name="Martin F."/>
            <person name="Cullen D."/>
            <person name="Hibbett D.S."/>
            <person name="Grigoriev I.V."/>
        </authorList>
    </citation>
    <scope>NUCLEOTIDE SEQUENCE [LARGE SCALE GENOMIC DNA]</scope>
    <source>
        <strain evidence="2">FD-172 SS1</strain>
    </source>
</reference>
<name>A0A067LRB1_BOTB1</name>
<dbReference type="STRING" id="930990.A0A067LRB1"/>
<dbReference type="EMBL" id="KL198270">
    <property type="protein sequence ID" value="KDQ05534.1"/>
    <property type="molecule type" value="Genomic_DNA"/>
</dbReference>
<gene>
    <name evidence="1" type="ORF">BOTBODRAFT_122651</name>
</gene>
<evidence type="ECO:0000313" key="2">
    <source>
        <dbReference type="Proteomes" id="UP000027195"/>
    </source>
</evidence>
<sequence>MALGLEDIPSDRVMDEIDRSLQELCGIQSLRYEGVLGHIYYANDLAAIIAQEMANPTVRKHIRFYPEDAGDKLSETWQAERWKNELDSSLLTPMIRTQNQDFFTDEVTLLRDGTACVPFRWLSRRNEMFARAWKVILSDTRSGWIVDATQECEVPSSDFLLSYPQFAQSHHHYNLPGPSQVFGKPPCLKTSGGGILPWEKPTVNPWRERSKGHRVVACPLWLYCDDTSGNLSKKWNKHNSFLFTLAGLPRRLVHLESNIHFLSTSNIAPPLEMLDGIVDQLE</sequence>
<protein>
    <submittedName>
        <fullName evidence="1">Uncharacterized protein</fullName>
    </submittedName>
</protein>
<dbReference type="OrthoDB" id="2881727at2759"/>
<dbReference type="Proteomes" id="UP000027195">
    <property type="component" value="Unassembled WGS sequence"/>
</dbReference>
<dbReference type="InParanoid" id="A0A067LRB1"/>
<dbReference type="PANTHER" id="PTHR31912">
    <property type="entry name" value="IP13529P"/>
    <property type="match status" value="1"/>
</dbReference>
<proteinExistence type="predicted"/>
<evidence type="ECO:0000313" key="1">
    <source>
        <dbReference type="EMBL" id="KDQ05534.1"/>
    </source>
</evidence>
<dbReference type="PANTHER" id="PTHR31912:SF34">
    <property type="entry name" value="NOTOCHORD-RELATED PROTEIN"/>
    <property type="match status" value="1"/>
</dbReference>
<accession>A0A067LRB1</accession>
<organism evidence="1 2">
    <name type="scientific">Botryobasidium botryosum (strain FD-172 SS1)</name>
    <dbReference type="NCBI Taxonomy" id="930990"/>
    <lineage>
        <taxon>Eukaryota</taxon>
        <taxon>Fungi</taxon>
        <taxon>Dikarya</taxon>
        <taxon>Basidiomycota</taxon>
        <taxon>Agaricomycotina</taxon>
        <taxon>Agaricomycetes</taxon>
        <taxon>Cantharellales</taxon>
        <taxon>Botryobasidiaceae</taxon>
        <taxon>Botryobasidium</taxon>
    </lineage>
</organism>
<keyword evidence="2" id="KW-1185">Reference proteome</keyword>
<dbReference type="AlphaFoldDB" id="A0A067LRB1"/>
<dbReference type="HOGENOM" id="CLU_066041_0_0_1"/>